<protein>
    <submittedName>
        <fullName evidence="4">Lipase family protein</fullName>
    </submittedName>
</protein>
<keyword evidence="5" id="KW-1185">Reference proteome</keyword>
<evidence type="ECO:0000259" key="3">
    <source>
        <dbReference type="Pfam" id="PF01764"/>
    </source>
</evidence>
<dbReference type="SUPFAM" id="SSF53474">
    <property type="entry name" value="alpha/beta-Hydrolases"/>
    <property type="match status" value="1"/>
</dbReference>
<keyword evidence="1" id="KW-0732">Signal</keyword>
<evidence type="ECO:0000313" key="4">
    <source>
        <dbReference type="EMBL" id="KAA6117831.1"/>
    </source>
</evidence>
<dbReference type="EMBL" id="VWVM01000041">
    <property type="protein sequence ID" value="KAA6117831.1"/>
    <property type="molecule type" value="Genomic_DNA"/>
</dbReference>
<reference evidence="4 5" key="1">
    <citation type="submission" date="2019-09" db="EMBL/GenBank/DDBJ databases">
        <title>Genomic diversity of phyloplane-associated Pantoea species in Pakistan cotton crop.</title>
        <authorList>
            <person name="Tufail M.R."/>
            <person name="Cook D.R."/>
        </authorList>
    </citation>
    <scope>NUCLEOTIDE SEQUENCE [LARGE SCALE GENOMIC DNA]</scope>
    <source>
        <strain evidence="4 5">B_8</strain>
    </source>
</reference>
<dbReference type="GO" id="GO:0006629">
    <property type="term" value="P:lipid metabolic process"/>
    <property type="evidence" value="ECO:0007669"/>
    <property type="project" value="InterPro"/>
</dbReference>
<evidence type="ECO:0000256" key="2">
    <source>
        <dbReference type="ARBA" id="ARBA00022801"/>
    </source>
</evidence>
<evidence type="ECO:0000256" key="1">
    <source>
        <dbReference type="ARBA" id="ARBA00022729"/>
    </source>
</evidence>
<dbReference type="InterPro" id="IPR051299">
    <property type="entry name" value="AB_hydrolase_lip/est"/>
</dbReference>
<sequence>MFSEEMFSDEVIKENLALSFIASSGKLLTEPTPSMIYEYAIESLRRSKLVEGEFEIVWGPAVLKADEDGTGENRQDDFVIYMAKNLKNPDDYRVAIRGTVTPFDAVVDLDIDQVEWNSVYSNSPSGLKISEGASIASNTIIKGQSNNLPGKDLTLFDFINTLSSQSGKGIDVTFTGHSLGGCLAMTLALYYKLRFSEKESSINKFDVKVHCCTFAAPTAGSKMFVNYAAKIFNGEIESGDTYQSKFLRVFNTNDLVPCAWVSDELRRFRNLYDDVSPVPENIKKFVLDSVVSSLDELPAGDRYTQPNPVLMFSFPLTRETSDWKVQVGYQHGDAYPGFYNLISKDVDLNSKNVEDIIIVVK</sequence>
<dbReference type="PANTHER" id="PTHR46640:SF1">
    <property type="entry name" value="FUNGAL LIPASE-LIKE DOMAIN-CONTAINING PROTEIN-RELATED"/>
    <property type="match status" value="1"/>
</dbReference>
<dbReference type="CDD" id="cd00519">
    <property type="entry name" value="Lipase_3"/>
    <property type="match status" value="1"/>
</dbReference>
<dbReference type="Proteomes" id="UP000324255">
    <property type="component" value="Unassembled WGS sequence"/>
</dbReference>
<dbReference type="InterPro" id="IPR002921">
    <property type="entry name" value="Fungal_lipase-type"/>
</dbReference>
<dbReference type="InterPro" id="IPR029058">
    <property type="entry name" value="AB_hydrolase_fold"/>
</dbReference>
<dbReference type="PANTHER" id="PTHR46640">
    <property type="entry name" value="TRIACYLGLYCEROL LIPASE, PUTATIVE (AFU_ORTHOLOGUE AFUA_6G06510)-RELATED"/>
    <property type="match status" value="1"/>
</dbReference>
<dbReference type="AlphaFoldDB" id="A0AB34CDM7"/>
<comment type="caution">
    <text evidence="4">The sequence shown here is derived from an EMBL/GenBank/DDBJ whole genome shotgun (WGS) entry which is preliminary data.</text>
</comment>
<dbReference type="GO" id="GO:0016787">
    <property type="term" value="F:hydrolase activity"/>
    <property type="evidence" value="ECO:0007669"/>
    <property type="project" value="UniProtKB-KW"/>
</dbReference>
<name>A0AB34CDM7_9GAMM</name>
<gene>
    <name evidence="4" type="ORF">F3I20_23580</name>
</gene>
<dbReference type="Pfam" id="PF01764">
    <property type="entry name" value="Lipase_3"/>
    <property type="match status" value="1"/>
</dbReference>
<accession>A0AB34CDM7</accession>
<dbReference type="Gene3D" id="3.40.50.1820">
    <property type="entry name" value="alpha/beta hydrolase"/>
    <property type="match status" value="1"/>
</dbReference>
<keyword evidence="2" id="KW-0378">Hydrolase</keyword>
<evidence type="ECO:0000313" key="5">
    <source>
        <dbReference type="Proteomes" id="UP000324255"/>
    </source>
</evidence>
<proteinExistence type="predicted"/>
<organism evidence="4 5">
    <name type="scientific">Candidatus Pantoea gossypiicola</name>
    <dbReference type="NCBI Taxonomy" id="2608008"/>
    <lineage>
        <taxon>Bacteria</taxon>
        <taxon>Pseudomonadati</taxon>
        <taxon>Pseudomonadota</taxon>
        <taxon>Gammaproteobacteria</taxon>
        <taxon>Enterobacterales</taxon>
        <taxon>Erwiniaceae</taxon>
        <taxon>Pantoea</taxon>
    </lineage>
</organism>
<feature type="domain" description="Fungal lipase-type" evidence="3">
    <location>
        <begin position="94"/>
        <end position="258"/>
    </location>
</feature>
<dbReference type="RefSeq" id="WP_150016037.1">
    <property type="nucleotide sequence ID" value="NZ_VWVM01000041.1"/>
</dbReference>